<dbReference type="EMBL" id="JAAIIF010000005">
    <property type="protein sequence ID" value="NMM95592.1"/>
    <property type="molecule type" value="Genomic_DNA"/>
</dbReference>
<evidence type="ECO:0008006" key="4">
    <source>
        <dbReference type="Google" id="ProtNLM"/>
    </source>
</evidence>
<dbReference type="InterPro" id="IPR006938">
    <property type="entry name" value="DUF624"/>
</dbReference>
<evidence type="ECO:0000313" key="3">
    <source>
        <dbReference type="Proteomes" id="UP000529710"/>
    </source>
</evidence>
<gene>
    <name evidence="2" type="ORF">G1C98_0328</name>
</gene>
<dbReference type="AlphaFoldDB" id="A0A7Y0ESG4"/>
<dbReference type="Proteomes" id="UP000529710">
    <property type="component" value="Unassembled WGS sequence"/>
</dbReference>
<accession>A0A7Y0ESG4</accession>
<keyword evidence="1" id="KW-0472">Membrane</keyword>
<feature type="transmembrane region" description="Helical" evidence="1">
    <location>
        <begin position="74"/>
        <end position="97"/>
    </location>
</feature>
<comment type="caution">
    <text evidence="2">The sequence shown here is derived from an EMBL/GenBank/DDBJ whole genome shotgun (WGS) entry which is preliminary data.</text>
</comment>
<keyword evidence="1" id="KW-1133">Transmembrane helix</keyword>
<dbReference type="RefSeq" id="WP_169078644.1">
    <property type="nucleotide sequence ID" value="NZ_JAAIIF010000005.1"/>
</dbReference>
<feature type="transmembrane region" description="Helical" evidence="1">
    <location>
        <begin position="175"/>
        <end position="196"/>
    </location>
</feature>
<feature type="transmembrane region" description="Helical" evidence="1">
    <location>
        <begin position="103"/>
        <end position="124"/>
    </location>
</feature>
<evidence type="ECO:0000313" key="2">
    <source>
        <dbReference type="EMBL" id="NMM95592.1"/>
    </source>
</evidence>
<keyword evidence="1" id="KW-0812">Transmembrane</keyword>
<reference evidence="2 3" key="1">
    <citation type="submission" date="2020-02" db="EMBL/GenBank/DDBJ databases">
        <title>Characterization of phylogenetic diversity of novel bifidobacterial species isolated in Czech ZOOs.</title>
        <authorList>
            <person name="Lugli G.A."/>
            <person name="Vera N.B."/>
            <person name="Ventura M."/>
        </authorList>
    </citation>
    <scope>NUCLEOTIDE SEQUENCE [LARGE SCALE GENOMIC DNA]</scope>
    <source>
        <strain evidence="2 3">DSM 109960</strain>
    </source>
</reference>
<organism evidence="2 3">
    <name type="scientific">Bifidobacterium erythrocebi</name>
    <dbReference type="NCBI Taxonomy" id="2675325"/>
    <lineage>
        <taxon>Bacteria</taxon>
        <taxon>Bacillati</taxon>
        <taxon>Actinomycetota</taxon>
        <taxon>Actinomycetes</taxon>
        <taxon>Bifidobacteriales</taxon>
        <taxon>Bifidobacteriaceae</taxon>
        <taxon>Bifidobacterium</taxon>
    </lineage>
</organism>
<sequence length="215" mass="24619">MHFNINAPFWRFMDTLLRFTGLNLVYLITMVPVITIGPARTALYSTMFAYDEHDDIPLVKEYLKRFKREFKQAVVSWIILVALAAVIIFGIVFWAVYDSNVSYVPLVIFIIAAVVVVFIAEYLFPLQARFTNTLGTEWRLAALFPWRAWPATLALLCIDVIALGIAFYVPFIRVLALIFGISWVAYAKSLLLLWAFKRYGQIGPVEEPTFVNAHD</sequence>
<feature type="transmembrane region" description="Helical" evidence="1">
    <location>
        <begin position="148"/>
        <end position="169"/>
    </location>
</feature>
<keyword evidence="3" id="KW-1185">Reference proteome</keyword>
<protein>
    <recommendedName>
        <fullName evidence="4">DUF624 domain-containing protein</fullName>
    </recommendedName>
</protein>
<name>A0A7Y0ESG4_9BIFI</name>
<evidence type="ECO:0000256" key="1">
    <source>
        <dbReference type="SAM" id="Phobius"/>
    </source>
</evidence>
<dbReference type="Pfam" id="PF04854">
    <property type="entry name" value="DUF624"/>
    <property type="match status" value="1"/>
</dbReference>
<feature type="transmembrane region" description="Helical" evidence="1">
    <location>
        <begin position="16"/>
        <end position="37"/>
    </location>
</feature>
<proteinExistence type="predicted"/>